<evidence type="ECO:0000313" key="2">
    <source>
        <dbReference type="EMBL" id="GMH17353.1"/>
    </source>
</evidence>
<sequence length="125" mass="12705">MLKGSDRIAAFSTRLAKSGSDKGGETLSCSGYSAVSVIVASWSTTIVGKSTTCLGASTSPTVAGSWGNGSDDTLASEPATSEILAGFDPCSKLFISEILASSATCPSPLSPLSRWPPPHQSSHPK</sequence>
<feature type="region of interest" description="Disordered" evidence="1">
    <location>
        <begin position="105"/>
        <end position="125"/>
    </location>
</feature>
<name>A0AAD3XU53_NEPGR</name>
<comment type="caution">
    <text evidence="2">The sequence shown here is derived from an EMBL/GenBank/DDBJ whole genome shotgun (WGS) entry which is preliminary data.</text>
</comment>
<dbReference type="Proteomes" id="UP001279734">
    <property type="component" value="Unassembled WGS sequence"/>
</dbReference>
<evidence type="ECO:0000313" key="3">
    <source>
        <dbReference type="Proteomes" id="UP001279734"/>
    </source>
</evidence>
<accession>A0AAD3XU53</accession>
<proteinExistence type="predicted"/>
<keyword evidence="3" id="KW-1185">Reference proteome</keyword>
<dbReference type="AlphaFoldDB" id="A0AAD3XU53"/>
<evidence type="ECO:0000256" key="1">
    <source>
        <dbReference type="SAM" id="MobiDB-lite"/>
    </source>
</evidence>
<reference evidence="2" key="1">
    <citation type="submission" date="2023-05" db="EMBL/GenBank/DDBJ databases">
        <title>Nepenthes gracilis genome sequencing.</title>
        <authorList>
            <person name="Fukushima K."/>
        </authorList>
    </citation>
    <scope>NUCLEOTIDE SEQUENCE</scope>
    <source>
        <strain evidence="2">SING2019-196</strain>
    </source>
</reference>
<dbReference type="EMBL" id="BSYO01000017">
    <property type="protein sequence ID" value="GMH17353.1"/>
    <property type="molecule type" value="Genomic_DNA"/>
</dbReference>
<gene>
    <name evidence="2" type="ORF">Nepgr_019194</name>
</gene>
<protein>
    <submittedName>
        <fullName evidence="2">Uncharacterized protein</fullName>
    </submittedName>
</protein>
<organism evidence="2 3">
    <name type="scientific">Nepenthes gracilis</name>
    <name type="common">Slender pitcher plant</name>
    <dbReference type="NCBI Taxonomy" id="150966"/>
    <lineage>
        <taxon>Eukaryota</taxon>
        <taxon>Viridiplantae</taxon>
        <taxon>Streptophyta</taxon>
        <taxon>Embryophyta</taxon>
        <taxon>Tracheophyta</taxon>
        <taxon>Spermatophyta</taxon>
        <taxon>Magnoliopsida</taxon>
        <taxon>eudicotyledons</taxon>
        <taxon>Gunneridae</taxon>
        <taxon>Pentapetalae</taxon>
        <taxon>Caryophyllales</taxon>
        <taxon>Nepenthaceae</taxon>
        <taxon>Nepenthes</taxon>
    </lineage>
</organism>